<dbReference type="RefSeq" id="WP_309394282.1">
    <property type="nucleotide sequence ID" value="NZ_JADBEO010000053.1"/>
</dbReference>
<name>A0ABU1DK33_9HYPH</name>
<organism evidence="1 2">
    <name type="scientific">Chelatococcus sambhunathii</name>
    <dbReference type="NCBI Taxonomy" id="363953"/>
    <lineage>
        <taxon>Bacteria</taxon>
        <taxon>Pseudomonadati</taxon>
        <taxon>Pseudomonadota</taxon>
        <taxon>Alphaproteobacteria</taxon>
        <taxon>Hyphomicrobiales</taxon>
        <taxon>Chelatococcaceae</taxon>
        <taxon>Chelatococcus</taxon>
    </lineage>
</organism>
<proteinExistence type="predicted"/>
<sequence length="61" mass="6682">MDPDREPKLQLADPGRDAAGDEIERILEAAEQIEGGAAEDAGFDSFLERFPAVAPARDERR</sequence>
<reference evidence="1" key="1">
    <citation type="submission" date="2020-10" db="EMBL/GenBank/DDBJ databases">
        <authorList>
            <person name="Abbas A."/>
            <person name="Razzaq R."/>
            <person name="Waqas M."/>
            <person name="Abbas N."/>
            <person name="Nielsen T.K."/>
            <person name="Hansen L.H."/>
            <person name="Hussain S."/>
            <person name="Shahid M."/>
        </authorList>
    </citation>
    <scope>NUCLEOTIDE SEQUENCE</scope>
    <source>
        <strain evidence="1">S14</strain>
    </source>
</reference>
<comment type="caution">
    <text evidence="1">The sequence shown here is derived from an EMBL/GenBank/DDBJ whole genome shotgun (WGS) entry which is preliminary data.</text>
</comment>
<gene>
    <name evidence="1" type="ORF">IHQ68_17865</name>
</gene>
<dbReference type="EMBL" id="JADBEO010000053">
    <property type="protein sequence ID" value="MDR4308490.1"/>
    <property type="molecule type" value="Genomic_DNA"/>
</dbReference>
<evidence type="ECO:0000313" key="2">
    <source>
        <dbReference type="Proteomes" id="UP001181622"/>
    </source>
</evidence>
<keyword evidence="2" id="KW-1185">Reference proteome</keyword>
<accession>A0ABU1DK33</accession>
<protein>
    <submittedName>
        <fullName evidence="1">Uncharacterized protein</fullName>
    </submittedName>
</protein>
<dbReference type="Proteomes" id="UP001181622">
    <property type="component" value="Unassembled WGS sequence"/>
</dbReference>
<evidence type="ECO:0000313" key="1">
    <source>
        <dbReference type="EMBL" id="MDR4308490.1"/>
    </source>
</evidence>